<feature type="transmembrane region" description="Helical" evidence="5">
    <location>
        <begin position="237"/>
        <end position="262"/>
    </location>
</feature>
<keyword evidence="4 5" id="KW-0472">Membrane</keyword>
<comment type="caution">
    <text evidence="7">The sequence shown here is derived from an EMBL/GenBank/DDBJ whole genome shotgun (WGS) entry which is preliminary data.</text>
</comment>
<keyword evidence="8" id="KW-1185">Reference proteome</keyword>
<dbReference type="AlphaFoldDB" id="A0A839IQY2"/>
<evidence type="ECO:0000313" key="8">
    <source>
        <dbReference type="Proteomes" id="UP000565262"/>
    </source>
</evidence>
<comment type="subcellular location">
    <subcellularLocation>
        <location evidence="1">Membrane</location>
        <topology evidence="1">Multi-pass membrane protein</topology>
    </subcellularLocation>
</comment>
<proteinExistence type="predicted"/>
<protein>
    <submittedName>
        <fullName evidence="7">SulP family inorganic anion transporter</fullName>
    </submittedName>
</protein>
<dbReference type="SUPFAM" id="SSF52091">
    <property type="entry name" value="SpoIIaa-like"/>
    <property type="match status" value="1"/>
</dbReference>
<evidence type="ECO:0000256" key="4">
    <source>
        <dbReference type="ARBA" id="ARBA00023136"/>
    </source>
</evidence>
<dbReference type="PROSITE" id="PS50801">
    <property type="entry name" value="STAS"/>
    <property type="match status" value="1"/>
</dbReference>
<dbReference type="InterPro" id="IPR036513">
    <property type="entry name" value="STAS_dom_sf"/>
</dbReference>
<dbReference type="PANTHER" id="PTHR43310:SF1">
    <property type="entry name" value="SULFATE TRANSPORTER YBAR-RELATED"/>
    <property type="match status" value="1"/>
</dbReference>
<dbReference type="InterPro" id="IPR052706">
    <property type="entry name" value="Membrane-Transporter-like"/>
</dbReference>
<evidence type="ECO:0000313" key="7">
    <source>
        <dbReference type="EMBL" id="MBB1487903.1"/>
    </source>
</evidence>
<dbReference type="InterPro" id="IPR011547">
    <property type="entry name" value="SLC26A/SulP_dom"/>
</dbReference>
<keyword evidence="3 5" id="KW-1133">Transmembrane helix</keyword>
<feature type="transmembrane region" description="Helical" evidence="5">
    <location>
        <begin position="313"/>
        <end position="333"/>
    </location>
</feature>
<reference evidence="7 8" key="1">
    <citation type="submission" date="2020-08" db="EMBL/GenBank/DDBJ databases">
        <title>Oceanospirillum sp. nov. isolated from marine sediment.</title>
        <authorList>
            <person name="Ji X."/>
        </authorList>
    </citation>
    <scope>NUCLEOTIDE SEQUENCE [LARGE SCALE GENOMIC DNA]</scope>
    <source>
        <strain evidence="7 8">D5</strain>
    </source>
</reference>
<dbReference type="GO" id="GO:0016020">
    <property type="term" value="C:membrane"/>
    <property type="evidence" value="ECO:0007669"/>
    <property type="project" value="UniProtKB-SubCell"/>
</dbReference>
<dbReference type="InterPro" id="IPR002645">
    <property type="entry name" value="STAS_dom"/>
</dbReference>
<evidence type="ECO:0000259" key="6">
    <source>
        <dbReference type="PROSITE" id="PS50801"/>
    </source>
</evidence>
<accession>A0A839IQY2</accession>
<gene>
    <name evidence="7" type="ORF">H4O21_14955</name>
</gene>
<evidence type="ECO:0000256" key="1">
    <source>
        <dbReference type="ARBA" id="ARBA00004141"/>
    </source>
</evidence>
<feature type="transmembrane region" description="Helical" evidence="5">
    <location>
        <begin position="87"/>
        <end position="105"/>
    </location>
</feature>
<dbReference type="Pfam" id="PF00916">
    <property type="entry name" value="Sulfate_transp"/>
    <property type="match status" value="1"/>
</dbReference>
<organism evidence="7 8">
    <name type="scientific">Oceanospirillum sediminis</name>
    <dbReference type="NCBI Taxonomy" id="2760088"/>
    <lineage>
        <taxon>Bacteria</taxon>
        <taxon>Pseudomonadati</taxon>
        <taxon>Pseudomonadota</taxon>
        <taxon>Gammaproteobacteria</taxon>
        <taxon>Oceanospirillales</taxon>
        <taxon>Oceanospirillaceae</taxon>
        <taxon>Oceanospirillum</taxon>
    </lineage>
</organism>
<dbReference type="Pfam" id="PF01740">
    <property type="entry name" value="STAS"/>
    <property type="match status" value="1"/>
</dbReference>
<feature type="transmembrane region" description="Helical" evidence="5">
    <location>
        <begin position="339"/>
        <end position="358"/>
    </location>
</feature>
<dbReference type="RefSeq" id="WP_182809679.1">
    <property type="nucleotide sequence ID" value="NZ_JACJFM010000020.1"/>
</dbReference>
<evidence type="ECO:0000256" key="3">
    <source>
        <dbReference type="ARBA" id="ARBA00022989"/>
    </source>
</evidence>
<evidence type="ECO:0000256" key="2">
    <source>
        <dbReference type="ARBA" id="ARBA00022692"/>
    </source>
</evidence>
<feature type="transmembrane region" description="Helical" evidence="5">
    <location>
        <begin position="370"/>
        <end position="401"/>
    </location>
</feature>
<dbReference type="PANTHER" id="PTHR43310">
    <property type="entry name" value="SULFATE TRANSPORTER YBAR-RELATED"/>
    <property type="match status" value="1"/>
</dbReference>
<dbReference type="CDD" id="cd07042">
    <property type="entry name" value="STAS_SulP_like_sulfate_transporter"/>
    <property type="match status" value="1"/>
</dbReference>
<dbReference type="Gene3D" id="3.30.750.24">
    <property type="entry name" value="STAS domain"/>
    <property type="match status" value="1"/>
</dbReference>
<name>A0A839IQY2_9GAMM</name>
<feature type="domain" description="STAS" evidence="6">
    <location>
        <begin position="408"/>
        <end position="497"/>
    </location>
</feature>
<feature type="transmembrane region" description="Helical" evidence="5">
    <location>
        <begin position="117"/>
        <end position="135"/>
    </location>
</feature>
<evidence type="ECO:0000256" key="5">
    <source>
        <dbReference type="SAM" id="Phobius"/>
    </source>
</evidence>
<keyword evidence="2 5" id="KW-0812">Transmembrane</keyword>
<feature type="transmembrane region" description="Helical" evidence="5">
    <location>
        <begin position="155"/>
        <end position="172"/>
    </location>
</feature>
<sequence length="518" mass="55363">MDSKRYLTPAQMKNDVLSGLTVALALVPEAVAFAFVAGVEPLVGLYAAFMIGLVTSLIGGRPGMISGATGALAVVMVSLVAQHGVEYLFAAVVLMGVIQIGAGILKLGKFIRMVPHPVMLGFVNGLAIVIFLAQLGQFKEKNDAGEMVWLSGEPMMIMGGLILLTMGIIHFLPKLTKAIPSSLAAIVVVSLLAIVLGLDARTVQNVLQDMTGDPLASIAGGFPKFNIPMVPMTLETLWIILPYSVILAAVGLIESLLTLSLIDEMTETRGRGNKECIGQGTANILTGFFGGMGGCAMIGQSMININSGGRGRLSGLTAAIFLLLFILFASSLIEQIPVAALVGVMFMVVIGTFEWASLRMMGKIPKSDAFVIVLVSGVTVVTDLAIAVIVGVIVSALIFAWDHAKHIQIRVLEEDDDHRVYELTGPLFFASVKNFNEKFNPKDDPQDVVLDFRNSRVSDHSALEAIDALAERYIAAGKTLHLRHLSQECQQLLKKAGDLVEVNVIEDPKYHVATDKLA</sequence>
<feature type="transmembrane region" description="Helical" evidence="5">
    <location>
        <begin position="42"/>
        <end position="59"/>
    </location>
</feature>
<dbReference type="Proteomes" id="UP000565262">
    <property type="component" value="Unassembled WGS sequence"/>
</dbReference>
<dbReference type="EMBL" id="JACJFM010000020">
    <property type="protein sequence ID" value="MBB1487903.1"/>
    <property type="molecule type" value="Genomic_DNA"/>
</dbReference>
<feature type="transmembrane region" description="Helical" evidence="5">
    <location>
        <begin position="179"/>
        <end position="198"/>
    </location>
</feature>